<keyword evidence="2 7" id="KW-0813">Transport</keyword>
<feature type="domain" description="ABC transmembrane type-1" evidence="9">
    <location>
        <begin position="95"/>
        <end position="317"/>
    </location>
</feature>
<name>A0ABQ6FS37_9CHLR</name>
<evidence type="ECO:0000256" key="6">
    <source>
        <dbReference type="ARBA" id="ARBA00023136"/>
    </source>
</evidence>
<dbReference type="RefSeq" id="WP_338251969.1">
    <property type="nucleotide sequence ID" value="NZ_BSRI01000002.1"/>
</dbReference>
<feature type="transmembrane region" description="Helical" evidence="7">
    <location>
        <begin position="133"/>
        <end position="154"/>
    </location>
</feature>
<dbReference type="CDD" id="cd06261">
    <property type="entry name" value="TM_PBP2"/>
    <property type="match status" value="1"/>
</dbReference>
<feature type="transmembrane region" description="Helical" evidence="7">
    <location>
        <begin position="90"/>
        <end position="121"/>
    </location>
</feature>
<accession>A0ABQ6FS37</accession>
<dbReference type="Proteomes" id="UP001344906">
    <property type="component" value="Unassembled WGS sequence"/>
</dbReference>
<feature type="region of interest" description="Disordered" evidence="8">
    <location>
        <begin position="1"/>
        <end position="20"/>
    </location>
</feature>
<dbReference type="Pfam" id="PF00528">
    <property type="entry name" value="BPD_transp_1"/>
    <property type="match status" value="1"/>
</dbReference>
<proteinExistence type="inferred from homology"/>
<feature type="transmembrane region" description="Helical" evidence="7">
    <location>
        <begin position="38"/>
        <end position="57"/>
    </location>
</feature>
<dbReference type="InterPro" id="IPR000515">
    <property type="entry name" value="MetI-like"/>
</dbReference>
<dbReference type="InterPro" id="IPR035906">
    <property type="entry name" value="MetI-like_sf"/>
</dbReference>
<evidence type="ECO:0000256" key="5">
    <source>
        <dbReference type="ARBA" id="ARBA00022989"/>
    </source>
</evidence>
<evidence type="ECO:0000256" key="1">
    <source>
        <dbReference type="ARBA" id="ARBA00004651"/>
    </source>
</evidence>
<reference evidence="10 11" key="1">
    <citation type="submission" date="2023-02" db="EMBL/GenBank/DDBJ databases">
        <title>Dictyobacter halimunensis sp. nov., a new member of the class Ktedonobacteria from forest soil in a geothermal area.</title>
        <authorList>
            <person name="Rachmania M.K."/>
            <person name="Ningsih F."/>
            <person name="Sakai Y."/>
            <person name="Yabe S."/>
            <person name="Yokota A."/>
            <person name="Sjamsuridzal W."/>
        </authorList>
    </citation>
    <scope>NUCLEOTIDE SEQUENCE [LARGE SCALE GENOMIC DNA]</scope>
    <source>
        <strain evidence="10 11">S3.2.2.5</strain>
    </source>
</reference>
<evidence type="ECO:0000256" key="4">
    <source>
        <dbReference type="ARBA" id="ARBA00022692"/>
    </source>
</evidence>
<comment type="subcellular location">
    <subcellularLocation>
        <location evidence="1 7">Cell membrane</location>
        <topology evidence="1 7">Multi-pass membrane protein</topology>
    </subcellularLocation>
</comment>
<keyword evidence="11" id="KW-1185">Reference proteome</keyword>
<keyword evidence="5 7" id="KW-1133">Transmembrane helix</keyword>
<keyword evidence="3" id="KW-1003">Cell membrane</keyword>
<dbReference type="PANTHER" id="PTHR30193">
    <property type="entry name" value="ABC TRANSPORTER PERMEASE PROTEIN"/>
    <property type="match status" value="1"/>
</dbReference>
<feature type="transmembrane region" description="Helical" evidence="7">
    <location>
        <begin position="296"/>
        <end position="320"/>
    </location>
</feature>
<evidence type="ECO:0000313" key="11">
    <source>
        <dbReference type="Proteomes" id="UP001344906"/>
    </source>
</evidence>
<evidence type="ECO:0000256" key="3">
    <source>
        <dbReference type="ARBA" id="ARBA00022475"/>
    </source>
</evidence>
<comment type="caution">
    <text evidence="10">The sequence shown here is derived from an EMBL/GenBank/DDBJ whole genome shotgun (WGS) entry which is preliminary data.</text>
</comment>
<dbReference type="PANTHER" id="PTHR30193:SF37">
    <property type="entry name" value="INNER MEMBRANE ABC TRANSPORTER PERMEASE PROTEIN YCJO"/>
    <property type="match status" value="1"/>
</dbReference>
<evidence type="ECO:0000256" key="2">
    <source>
        <dbReference type="ARBA" id="ARBA00022448"/>
    </source>
</evidence>
<dbReference type="SUPFAM" id="SSF161098">
    <property type="entry name" value="MetI-like"/>
    <property type="match status" value="1"/>
</dbReference>
<comment type="similarity">
    <text evidence="7">Belongs to the binding-protein-dependent transport system permease family.</text>
</comment>
<organism evidence="10 11">
    <name type="scientific">Dictyobacter halimunensis</name>
    <dbReference type="NCBI Taxonomy" id="3026934"/>
    <lineage>
        <taxon>Bacteria</taxon>
        <taxon>Bacillati</taxon>
        <taxon>Chloroflexota</taxon>
        <taxon>Ktedonobacteria</taxon>
        <taxon>Ktedonobacterales</taxon>
        <taxon>Dictyobacteraceae</taxon>
        <taxon>Dictyobacter</taxon>
    </lineage>
</organism>
<keyword evidence="6 7" id="KW-0472">Membrane</keyword>
<evidence type="ECO:0000256" key="8">
    <source>
        <dbReference type="SAM" id="MobiDB-lite"/>
    </source>
</evidence>
<gene>
    <name evidence="10" type="ORF">KDH_34060</name>
</gene>
<feature type="transmembrane region" description="Helical" evidence="7">
    <location>
        <begin position="183"/>
        <end position="206"/>
    </location>
</feature>
<evidence type="ECO:0000313" key="10">
    <source>
        <dbReference type="EMBL" id="GLV56566.1"/>
    </source>
</evidence>
<dbReference type="PROSITE" id="PS50928">
    <property type="entry name" value="ABC_TM1"/>
    <property type="match status" value="1"/>
</dbReference>
<feature type="transmembrane region" description="Helical" evidence="7">
    <location>
        <begin position="237"/>
        <end position="257"/>
    </location>
</feature>
<dbReference type="EMBL" id="BSRI01000002">
    <property type="protein sequence ID" value="GLV56566.1"/>
    <property type="molecule type" value="Genomic_DNA"/>
</dbReference>
<dbReference type="InterPro" id="IPR051393">
    <property type="entry name" value="ABC_transporter_permease"/>
</dbReference>
<evidence type="ECO:0000256" key="7">
    <source>
        <dbReference type="RuleBase" id="RU363032"/>
    </source>
</evidence>
<evidence type="ECO:0000259" key="9">
    <source>
        <dbReference type="PROSITE" id="PS50928"/>
    </source>
</evidence>
<dbReference type="Gene3D" id="1.10.3720.10">
    <property type="entry name" value="MetI-like"/>
    <property type="match status" value="1"/>
</dbReference>
<keyword evidence="4 7" id="KW-0812">Transmembrane</keyword>
<sequence>MQAPTLPSKPSGKPAASRQRTPFKRTIWQEIMASGWSYLYIAPMVILILAFTIYPTIASLGYTFYQWNGIGDPSDFVGFDNFTRVMHDSIFWGAFLHTLIYTVVLVPIQLALALVLALALNNPKLKFSTFYRSVYFIPAVTSAAVIGIVVQLIVSNFGDGINKVLMALHLTHDQIDFLGDPRFALGIIILVGIWNTLGYNLVYFLAGLQTIPAEMYEAATIDGANSFGRFAYITVPMLRAVGLIILILAILGSLQIFDLVMVMTDGGPFNATEVVNTYIFHQAFGGSARAGVQPNIGFASAASFFYGLILMVFSAFQLLIVRSVRQQRELVS</sequence>
<protein>
    <submittedName>
        <fullName evidence="10">Lactose ABC transporter permease</fullName>
    </submittedName>
</protein>